<dbReference type="Proteomes" id="UP000326702">
    <property type="component" value="Chromosome"/>
</dbReference>
<evidence type="ECO:0000259" key="1">
    <source>
        <dbReference type="Pfam" id="PF13223"/>
    </source>
</evidence>
<dbReference type="Pfam" id="PF13223">
    <property type="entry name" value="DUF4031"/>
    <property type="match status" value="1"/>
</dbReference>
<sequence>MTILIDDARWPRHGTVWGHLVSDASTDELHAFADAAGIPRRAFDLDHYDYPVERYDELVAAGALPVDRREMVRRLAASGLRVAGRDRAARRAVSPSDHHH</sequence>
<dbReference type="InterPro" id="IPR025109">
    <property type="entry name" value="DUF4031"/>
</dbReference>
<gene>
    <name evidence="2" type="ORF">KDY119_02925</name>
</gene>
<dbReference type="EMBL" id="CP045529">
    <property type="protein sequence ID" value="QFU99395.1"/>
    <property type="molecule type" value="Genomic_DNA"/>
</dbReference>
<evidence type="ECO:0000313" key="3">
    <source>
        <dbReference type="Proteomes" id="UP000326702"/>
    </source>
</evidence>
<reference evidence="2 3" key="1">
    <citation type="submission" date="2019-10" db="EMBL/GenBank/DDBJ databases">
        <title>Genome sequence of Luteimicrobium xylanilyticum HY-24.</title>
        <authorList>
            <person name="Kim D.Y."/>
            <person name="Park H.-Y."/>
        </authorList>
    </citation>
    <scope>NUCLEOTIDE SEQUENCE [LARGE SCALE GENOMIC DNA]</scope>
    <source>
        <strain evidence="2 3">HY-24</strain>
    </source>
</reference>
<dbReference type="RefSeq" id="WP_036947279.1">
    <property type="nucleotide sequence ID" value="NZ_BAABIH010000008.1"/>
</dbReference>
<evidence type="ECO:0000313" key="2">
    <source>
        <dbReference type="EMBL" id="QFU99395.1"/>
    </source>
</evidence>
<accession>A0A5P9QG18</accession>
<protein>
    <recommendedName>
        <fullName evidence="1">DUF4031 domain-containing protein</fullName>
    </recommendedName>
</protein>
<name>A0A5P9QG18_9MICO</name>
<proteinExistence type="predicted"/>
<dbReference type="KEGG" id="lxl:KDY119_02925"/>
<dbReference type="OrthoDB" id="9808993at2"/>
<organism evidence="2 3">
    <name type="scientific">Luteimicrobium xylanilyticum</name>
    <dbReference type="NCBI Taxonomy" id="1133546"/>
    <lineage>
        <taxon>Bacteria</taxon>
        <taxon>Bacillati</taxon>
        <taxon>Actinomycetota</taxon>
        <taxon>Actinomycetes</taxon>
        <taxon>Micrococcales</taxon>
        <taxon>Luteimicrobium</taxon>
    </lineage>
</organism>
<keyword evidence="3" id="KW-1185">Reference proteome</keyword>
<dbReference type="AlphaFoldDB" id="A0A5P9QG18"/>
<feature type="domain" description="DUF4031" evidence="1">
    <location>
        <begin position="3"/>
        <end position="77"/>
    </location>
</feature>